<dbReference type="InterPro" id="IPR051545">
    <property type="entry name" value="NAD(P)H_dehydrogenase_qn"/>
</dbReference>
<dbReference type="Gene3D" id="3.40.50.360">
    <property type="match status" value="1"/>
</dbReference>
<dbReference type="GO" id="GO:0003955">
    <property type="term" value="F:NAD(P)H dehydrogenase (quinone) activity"/>
    <property type="evidence" value="ECO:0007669"/>
    <property type="project" value="TreeGrafter"/>
</dbReference>
<evidence type="ECO:0000259" key="3">
    <source>
        <dbReference type="Pfam" id="PF02525"/>
    </source>
</evidence>
<evidence type="ECO:0000256" key="1">
    <source>
        <dbReference type="ARBA" id="ARBA00006252"/>
    </source>
</evidence>
<evidence type="ECO:0000313" key="5">
    <source>
        <dbReference type="Proteomes" id="UP000094256"/>
    </source>
</evidence>
<dbReference type="AlphaFoldDB" id="A0A1B3Z6V3"/>
<dbReference type="PANTHER" id="PTHR10204:SF34">
    <property type="entry name" value="NAD(P)H DEHYDROGENASE [QUINONE] 1 ISOFORM 1"/>
    <property type="match status" value="1"/>
</dbReference>
<evidence type="ECO:0000313" key="4">
    <source>
        <dbReference type="EMBL" id="AOH83154.1"/>
    </source>
</evidence>
<dbReference type="Proteomes" id="UP000094256">
    <property type="component" value="Chromosome"/>
</dbReference>
<evidence type="ECO:0000256" key="2">
    <source>
        <dbReference type="ARBA" id="ARBA00023002"/>
    </source>
</evidence>
<gene>
    <name evidence="4" type="ORF">AWL63_03355</name>
</gene>
<dbReference type="PANTHER" id="PTHR10204">
    <property type="entry name" value="NAD P H OXIDOREDUCTASE-RELATED"/>
    <property type="match status" value="1"/>
</dbReference>
<dbReference type="GO" id="GO:0005829">
    <property type="term" value="C:cytosol"/>
    <property type="evidence" value="ECO:0007669"/>
    <property type="project" value="TreeGrafter"/>
</dbReference>
<proteinExistence type="inferred from homology"/>
<organism evidence="4 5">
    <name type="scientific">Sphingomonas panacis</name>
    <dbReference type="NCBI Taxonomy" id="1560345"/>
    <lineage>
        <taxon>Bacteria</taxon>
        <taxon>Pseudomonadati</taxon>
        <taxon>Pseudomonadota</taxon>
        <taxon>Alphaproteobacteria</taxon>
        <taxon>Sphingomonadales</taxon>
        <taxon>Sphingomonadaceae</taxon>
        <taxon>Sphingomonas</taxon>
    </lineage>
</organism>
<protein>
    <submittedName>
        <fullName evidence="4">Dehydrogenase</fullName>
    </submittedName>
</protein>
<dbReference type="KEGG" id="span:AWL63_03355"/>
<keyword evidence="2" id="KW-0560">Oxidoreductase</keyword>
<dbReference type="STRING" id="1560345.AWL63_03355"/>
<dbReference type="Pfam" id="PF02525">
    <property type="entry name" value="Flavodoxin_2"/>
    <property type="match status" value="1"/>
</dbReference>
<dbReference type="InterPro" id="IPR029039">
    <property type="entry name" value="Flavoprotein-like_sf"/>
</dbReference>
<dbReference type="OrthoDB" id="9798454at2"/>
<dbReference type="SUPFAM" id="SSF52218">
    <property type="entry name" value="Flavoproteins"/>
    <property type="match status" value="1"/>
</dbReference>
<sequence>MKKRLLVIDGHPDADPARFVHALAKRYSDGAEQGGHEVRTIKVAELGFPLVASRVDWESGDLPPDIRDAQDAIAWADHLTILYPLWLGDMPALLKGFLEQVMRPGFAFVAREGKLPEKRLKSRTARLVVTMGMPALFYRAYYGAHSVKSFERNILRFVGIRPFAHVLIGNVEGNASARAGWLDDLFDFGEAGI</sequence>
<dbReference type="InterPro" id="IPR003680">
    <property type="entry name" value="Flavodoxin_fold"/>
</dbReference>
<name>A0A1B3Z6V3_9SPHN</name>
<reference evidence="4 5" key="1">
    <citation type="submission" date="2016-01" db="EMBL/GenBank/DDBJ databases">
        <title>Complete genome and mega plasmid sequence of Sphingomonas panacis DCY99 elicits systemic resistance in rice to Xanthomonas oryzae.</title>
        <authorList>
            <person name="Kim Y.J."/>
            <person name="Yang D.C."/>
            <person name="Sing P."/>
        </authorList>
    </citation>
    <scope>NUCLEOTIDE SEQUENCE [LARGE SCALE GENOMIC DNA]</scope>
    <source>
        <strain evidence="4 5">DCY99</strain>
    </source>
</reference>
<comment type="similarity">
    <text evidence="1">Belongs to the NAD(P)H dehydrogenase (quinone) family.</text>
</comment>
<accession>A0A1B3Z6V3</accession>
<dbReference type="EMBL" id="CP014168">
    <property type="protein sequence ID" value="AOH83154.1"/>
    <property type="molecule type" value="Genomic_DNA"/>
</dbReference>
<feature type="domain" description="Flavodoxin-like fold" evidence="3">
    <location>
        <begin position="3"/>
        <end position="176"/>
    </location>
</feature>
<dbReference type="RefSeq" id="WP_069203736.1">
    <property type="nucleotide sequence ID" value="NZ_CP014168.1"/>
</dbReference>
<keyword evidence="5" id="KW-1185">Reference proteome</keyword>